<dbReference type="Proteomes" id="UP000294887">
    <property type="component" value="Unassembled WGS sequence"/>
</dbReference>
<dbReference type="OrthoDB" id="8420916at2"/>
<dbReference type="RefSeq" id="WP_131906386.1">
    <property type="nucleotide sequence ID" value="NZ_BAAAFU010000006.1"/>
</dbReference>
<protein>
    <recommendedName>
        <fullName evidence="3">DUF262 domain-containing protein</fullName>
    </recommendedName>
</protein>
<evidence type="ECO:0000313" key="1">
    <source>
        <dbReference type="EMBL" id="TCJ84639.1"/>
    </source>
</evidence>
<evidence type="ECO:0000313" key="2">
    <source>
        <dbReference type="Proteomes" id="UP000294887"/>
    </source>
</evidence>
<proteinExistence type="predicted"/>
<reference evidence="1 2" key="1">
    <citation type="submission" date="2019-03" db="EMBL/GenBank/DDBJ databases">
        <title>Genomic Encyclopedia of Type Strains, Phase IV (KMG-IV): sequencing the most valuable type-strain genomes for metagenomic binning, comparative biology and taxonomic classification.</title>
        <authorList>
            <person name="Goeker M."/>
        </authorList>
    </citation>
    <scope>NUCLEOTIDE SEQUENCE [LARGE SCALE GENOMIC DNA]</scope>
    <source>
        <strain evidence="1 2">DSM 24830</strain>
    </source>
</reference>
<comment type="caution">
    <text evidence="1">The sequence shown here is derived from an EMBL/GenBank/DDBJ whole genome shotgun (WGS) entry which is preliminary data.</text>
</comment>
<keyword evidence="2" id="KW-1185">Reference proteome</keyword>
<evidence type="ECO:0008006" key="3">
    <source>
        <dbReference type="Google" id="ProtNLM"/>
    </source>
</evidence>
<sequence length="402" mass="46773">MNFEILDRKEENNSTCLLIKASLKDYISTLPSDYDNYDVQRSIVNNSYLDRLVNTILKKGHIPSITLISDKDVNELQNEIVDDFKILDGLQRTHRMKLIYETKELFLRDIKDAYEQLTDFQFKRKFRDQLLEIGSSSNILIEIKKFFEEHGENELNDCFDANYQWFELWSGLSPEDEVRKMLVLNAGHKPVNIKHQLELLFQNILPIMEDVKSGSISIKREKEVSSITFSKQRELGTYHFSHLISALISFLDKKPVTTNTQFIAKMQEDEKKLYELMSYFSYELIEKFIKSVYAIDVAAKREFQDLGTQWVGREVSLVSLFGAIGQQISDVNQIDECIGRLADNFEKCNLLEYEECRNSVDLAKVNIGNINKKNIYNAFIKFSESGFTETINWRDIFSGGDL</sequence>
<organism evidence="1 2">
    <name type="scientific">Cocleimonas flava</name>
    <dbReference type="NCBI Taxonomy" id="634765"/>
    <lineage>
        <taxon>Bacteria</taxon>
        <taxon>Pseudomonadati</taxon>
        <taxon>Pseudomonadota</taxon>
        <taxon>Gammaproteobacteria</taxon>
        <taxon>Thiotrichales</taxon>
        <taxon>Thiotrichaceae</taxon>
        <taxon>Cocleimonas</taxon>
    </lineage>
</organism>
<accession>A0A4R1EXP6</accession>
<name>A0A4R1EXP6_9GAMM</name>
<dbReference type="EMBL" id="SMFQ01000004">
    <property type="protein sequence ID" value="TCJ84639.1"/>
    <property type="molecule type" value="Genomic_DNA"/>
</dbReference>
<dbReference type="AlphaFoldDB" id="A0A4R1EXP6"/>
<gene>
    <name evidence="1" type="ORF">EV695_2598</name>
</gene>